<dbReference type="GO" id="GO:0005874">
    <property type="term" value="C:microtubule"/>
    <property type="evidence" value="ECO:0007669"/>
    <property type="project" value="UniProtKB-KW"/>
</dbReference>
<dbReference type="Pfam" id="PF00069">
    <property type="entry name" value="Pkinase"/>
    <property type="match status" value="1"/>
</dbReference>
<dbReference type="InterPro" id="IPR036423">
    <property type="entry name" value="SOD-like_Cu/Zn_dom_sf"/>
</dbReference>
<evidence type="ECO:0000256" key="27">
    <source>
        <dbReference type="ARBA" id="ARBA00023175"/>
    </source>
</evidence>
<proteinExistence type="inferred from homology"/>
<name>A0A498MI54_LABRO</name>
<evidence type="ECO:0000256" key="22">
    <source>
        <dbReference type="ARBA" id="ARBA00022842"/>
    </source>
</evidence>
<dbReference type="SUPFAM" id="SSF49329">
    <property type="entry name" value="Cu,Zn superoxide dismutase-like"/>
    <property type="match status" value="1"/>
</dbReference>
<keyword evidence="14" id="KW-0479">Metal-binding</keyword>
<dbReference type="InterPro" id="IPR000719">
    <property type="entry name" value="Prot_kinase_dom"/>
</dbReference>
<keyword evidence="16 31" id="KW-0547">Nucleotide-binding</keyword>
<dbReference type="SUPFAM" id="SSF57889">
    <property type="entry name" value="Cysteine-rich domain"/>
    <property type="match status" value="2"/>
</dbReference>
<comment type="cofactor">
    <cofactor evidence="2">
        <name>Zn(2+)</name>
        <dbReference type="ChEBI" id="CHEBI:29105"/>
    </cofactor>
</comment>
<keyword evidence="22" id="KW-0460">Magnesium</keyword>
<keyword evidence="28" id="KW-0206">Cytoskeleton</keyword>
<evidence type="ECO:0000256" key="15">
    <source>
        <dbReference type="ARBA" id="ARBA00022737"/>
    </source>
</evidence>
<dbReference type="GO" id="GO:0004697">
    <property type="term" value="F:diacylglycerol-dependent serine/threonine kinase activity"/>
    <property type="evidence" value="ECO:0007669"/>
    <property type="project" value="UniProtKB-EC"/>
</dbReference>
<comment type="similarity">
    <text evidence="6">Belongs to the protein kinase superfamily. CAMK Ser/Thr protein kinase family. PKD subfamily.</text>
</comment>
<evidence type="ECO:0000256" key="18">
    <source>
        <dbReference type="ARBA" id="ARBA00022777"/>
    </source>
</evidence>
<keyword evidence="15" id="KW-0677">Repeat</keyword>
<dbReference type="PROSITE" id="PS50846">
    <property type="entry name" value="HMA_2"/>
    <property type="match status" value="1"/>
</dbReference>
<feature type="compositionally biased region" description="Polar residues" evidence="33">
    <location>
        <begin position="593"/>
        <end position="607"/>
    </location>
</feature>
<dbReference type="InterPro" id="IPR011993">
    <property type="entry name" value="PH-like_dom_sf"/>
</dbReference>
<reference evidence="37 38" key="1">
    <citation type="submission" date="2018-03" db="EMBL/GenBank/DDBJ databases">
        <title>Draft genome sequence of Rohu Carp (Labeo rohita).</title>
        <authorList>
            <person name="Das P."/>
            <person name="Kushwaha B."/>
            <person name="Joshi C.G."/>
            <person name="Kumar D."/>
            <person name="Nagpure N.S."/>
            <person name="Sahoo L."/>
            <person name="Das S.P."/>
            <person name="Bit A."/>
            <person name="Patnaik S."/>
            <person name="Meher P.K."/>
            <person name="Jayasankar P."/>
            <person name="Koringa P.G."/>
            <person name="Patel N.V."/>
            <person name="Hinsu A.T."/>
            <person name="Kumar R."/>
            <person name="Pandey M."/>
            <person name="Agarwal S."/>
            <person name="Srivastava S."/>
            <person name="Singh M."/>
            <person name="Iquebal M.A."/>
            <person name="Jaiswal S."/>
            <person name="Angadi U.B."/>
            <person name="Kumar N."/>
            <person name="Raza M."/>
            <person name="Shah T.M."/>
            <person name="Rai A."/>
            <person name="Jena J.K."/>
        </authorList>
    </citation>
    <scope>NUCLEOTIDE SEQUENCE [LARGE SCALE GENOMIC DNA]</scope>
    <source>
        <strain evidence="37">DASCIFA01</strain>
        <tissue evidence="37">Testis</tissue>
    </source>
</reference>
<feature type="region of interest" description="Disordered" evidence="33">
    <location>
        <begin position="499"/>
        <end position="541"/>
    </location>
</feature>
<comment type="caution">
    <text evidence="37">The sequence shown here is derived from an EMBL/GenBank/DDBJ whole genome shotgun (WGS) entry which is preliminary data.</text>
</comment>
<evidence type="ECO:0000256" key="1">
    <source>
        <dbReference type="ARBA" id="ARBA00001946"/>
    </source>
</evidence>
<dbReference type="PROSITE" id="PS50081">
    <property type="entry name" value="ZF_DAG_PE_2"/>
    <property type="match status" value="2"/>
</dbReference>
<evidence type="ECO:0000256" key="17">
    <source>
        <dbReference type="ARBA" id="ARBA00022771"/>
    </source>
</evidence>
<evidence type="ECO:0000256" key="5">
    <source>
        <dbReference type="ARBA" id="ARBA00004370"/>
    </source>
</evidence>
<evidence type="ECO:0000259" key="36">
    <source>
        <dbReference type="PROSITE" id="PS50846"/>
    </source>
</evidence>
<keyword evidence="9" id="KW-0963">Cytoplasm</keyword>
<dbReference type="Gene3D" id="3.30.200.20">
    <property type="entry name" value="Phosphorylase Kinase, domain 1"/>
    <property type="match status" value="1"/>
</dbReference>
<evidence type="ECO:0000256" key="13">
    <source>
        <dbReference type="ARBA" id="ARBA00022701"/>
    </source>
</evidence>
<dbReference type="InterPro" id="IPR057764">
    <property type="entry name" value="Ubiquitin_PRKD1-3_N"/>
</dbReference>
<dbReference type="Gene3D" id="2.60.40.200">
    <property type="entry name" value="Superoxide dismutase, copper/zinc binding domain"/>
    <property type="match status" value="1"/>
</dbReference>
<evidence type="ECO:0000256" key="25">
    <source>
        <dbReference type="ARBA" id="ARBA00023136"/>
    </source>
</evidence>
<dbReference type="FunFam" id="2.60.40.200:FF:000004">
    <property type="entry name" value="Copper chaperone for superoxide dismutase"/>
    <property type="match status" value="1"/>
</dbReference>
<dbReference type="GO" id="GO:0006801">
    <property type="term" value="P:superoxide metabolic process"/>
    <property type="evidence" value="ECO:0007669"/>
    <property type="project" value="InterPro"/>
</dbReference>
<evidence type="ECO:0000256" key="24">
    <source>
        <dbReference type="ARBA" id="ARBA00023054"/>
    </source>
</evidence>
<dbReference type="Pfam" id="PF13424">
    <property type="entry name" value="TPR_12"/>
    <property type="match status" value="2"/>
</dbReference>
<dbReference type="GO" id="GO:0005829">
    <property type="term" value="C:cytosol"/>
    <property type="evidence" value="ECO:0007669"/>
    <property type="project" value="TreeGrafter"/>
</dbReference>
<feature type="domain" description="Phorbol-ester/DAG-type" evidence="35">
    <location>
        <begin position="849"/>
        <end position="881"/>
    </location>
</feature>
<comment type="cofactor">
    <cofactor evidence="3">
        <name>Cu(2+)</name>
        <dbReference type="ChEBI" id="CHEBI:29036"/>
    </cofactor>
</comment>
<dbReference type="SUPFAM" id="SSF56112">
    <property type="entry name" value="Protein kinase-like (PK-like)"/>
    <property type="match status" value="1"/>
</dbReference>
<evidence type="ECO:0000256" key="23">
    <source>
        <dbReference type="ARBA" id="ARBA00023008"/>
    </source>
</evidence>
<feature type="coiled-coil region" evidence="32">
    <location>
        <begin position="107"/>
        <end position="162"/>
    </location>
</feature>
<dbReference type="InterPro" id="IPR011990">
    <property type="entry name" value="TPR-like_helical_dom_sf"/>
</dbReference>
<dbReference type="PROSITE" id="PS00108">
    <property type="entry name" value="PROTEIN_KINASE_ST"/>
    <property type="match status" value="1"/>
</dbReference>
<keyword evidence="27" id="KW-0505">Motor protein</keyword>
<evidence type="ECO:0000256" key="33">
    <source>
        <dbReference type="SAM" id="MobiDB-lite"/>
    </source>
</evidence>
<dbReference type="Gene3D" id="1.25.40.10">
    <property type="entry name" value="Tetratricopeptide repeat domain"/>
    <property type="match status" value="1"/>
</dbReference>
<comment type="cofactor">
    <cofactor evidence="1">
        <name>Mg(2+)</name>
        <dbReference type="ChEBI" id="CHEBI:18420"/>
    </cofactor>
</comment>
<dbReference type="InterPro" id="IPR019734">
    <property type="entry name" value="TPR_rpt"/>
</dbReference>
<feature type="region of interest" description="Disordered" evidence="33">
    <location>
        <begin position="168"/>
        <end position="189"/>
    </location>
</feature>
<dbReference type="PROSITE" id="PS00107">
    <property type="entry name" value="PROTEIN_KINASE_ATP"/>
    <property type="match status" value="1"/>
</dbReference>
<evidence type="ECO:0000256" key="31">
    <source>
        <dbReference type="PROSITE-ProRule" id="PRU10141"/>
    </source>
</evidence>
<dbReference type="Gene3D" id="3.30.70.100">
    <property type="match status" value="1"/>
</dbReference>
<dbReference type="PROSITE" id="PS50011">
    <property type="entry name" value="PROTEIN_KINASE_DOM"/>
    <property type="match status" value="1"/>
</dbReference>
<gene>
    <name evidence="37" type="ORF">ROHU_007515</name>
</gene>
<dbReference type="InterPro" id="IPR036163">
    <property type="entry name" value="HMA_dom_sf"/>
</dbReference>
<dbReference type="EMBL" id="QBIY01012687">
    <property type="protein sequence ID" value="RXN19034.1"/>
    <property type="molecule type" value="Genomic_DNA"/>
</dbReference>
<dbReference type="PRINTS" id="PR00381">
    <property type="entry name" value="KINESINLIGHT"/>
</dbReference>
<dbReference type="SMART" id="SM00028">
    <property type="entry name" value="TPR"/>
    <property type="match status" value="4"/>
</dbReference>
<keyword evidence="10" id="KW-0723">Serine/threonine-protein kinase</keyword>
<dbReference type="PANTHER" id="PTHR22968">
    <property type="entry name" value="PROTEIN KINASE C, MU"/>
    <property type="match status" value="1"/>
</dbReference>
<evidence type="ECO:0000256" key="8">
    <source>
        <dbReference type="ARBA" id="ARBA00012429"/>
    </source>
</evidence>
<keyword evidence="12" id="KW-0808">Transferase</keyword>
<evidence type="ECO:0000256" key="30">
    <source>
        <dbReference type="PROSITE-ProRule" id="PRU00339"/>
    </source>
</evidence>
<keyword evidence="26" id="KW-1015">Disulfide bond</keyword>
<organism evidence="37 38">
    <name type="scientific">Labeo rohita</name>
    <name type="common">Indian major carp</name>
    <name type="synonym">Cyprinus rohita</name>
    <dbReference type="NCBI Taxonomy" id="84645"/>
    <lineage>
        <taxon>Eukaryota</taxon>
        <taxon>Metazoa</taxon>
        <taxon>Chordata</taxon>
        <taxon>Craniata</taxon>
        <taxon>Vertebrata</taxon>
        <taxon>Euteleostomi</taxon>
        <taxon>Actinopterygii</taxon>
        <taxon>Neopterygii</taxon>
        <taxon>Teleostei</taxon>
        <taxon>Ostariophysi</taxon>
        <taxon>Cypriniformes</taxon>
        <taxon>Cyprinidae</taxon>
        <taxon>Labeoninae</taxon>
        <taxon>Labeonini</taxon>
        <taxon>Labeo</taxon>
    </lineage>
</organism>
<feature type="domain" description="Phorbol-ester/DAG-type" evidence="35">
    <location>
        <begin position="731"/>
        <end position="781"/>
    </location>
</feature>
<dbReference type="FunFam" id="1.10.510.10:FF:001159">
    <property type="entry name" value="Protein kinase D4"/>
    <property type="match status" value="1"/>
</dbReference>
<dbReference type="InterPro" id="IPR046349">
    <property type="entry name" value="C1-like_sf"/>
</dbReference>
<keyword evidence="20" id="KW-0862">Zinc</keyword>
<evidence type="ECO:0000256" key="3">
    <source>
        <dbReference type="ARBA" id="ARBA00001973"/>
    </source>
</evidence>
<evidence type="ECO:0000256" key="20">
    <source>
        <dbReference type="ARBA" id="ARBA00022833"/>
    </source>
</evidence>
<dbReference type="GO" id="GO:0005524">
    <property type="term" value="F:ATP binding"/>
    <property type="evidence" value="ECO:0007669"/>
    <property type="project" value="UniProtKB-UniRule"/>
</dbReference>
<dbReference type="Pfam" id="PF00130">
    <property type="entry name" value="C1_1"/>
    <property type="match status" value="1"/>
</dbReference>
<dbReference type="SMART" id="SM00109">
    <property type="entry name" value="C1"/>
    <property type="match status" value="2"/>
</dbReference>
<evidence type="ECO:0000256" key="21">
    <source>
        <dbReference type="ARBA" id="ARBA00022840"/>
    </source>
</evidence>
<keyword evidence="23" id="KW-0186">Copper</keyword>
<dbReference type="InterPro" id="IPR015792">
    <property type="entry name" value="Kinesin_light_repeat"/>
</dbReference>
<dbReference type="CDD" id="cd01239">
    <property type="entry name" value="PH_PKD"/>
    <property type="match status" value="1"/>
</dbReference>
<evidence type="ECO:0000259" key="34">
    <source>
        <dbReference type="PROSITE" id="PS50011"/>
    </source>
</evidence>
<keyword evidence="17" id="KW-0863">Zinc-finger</keyword>
<keyword evidence="24 32" id="KW-0175">Coiled coil</keyword>
<dbReference type="Pfam" id="PF00403">
    <property type="entry name" value="HMA"/>
    <property type="match status" value="1"/>
</dbReference>
<dbReference type="GO" id="GO:0035556">
    <property type="term" value="P:intracellular signal transduction"/>
    <property type="evidence" value="ECO:0007669"/>
    <property type="project" value="TreeGrafter"/>
</dbReference>
<dbReference type="InterPro" id="IPR002219">
    <property type="entry name" value="PKC_DAG/PE"/>
</dbReference>
<dbReference type="InterPro" id="IPR018152">
    <property type="entry name" value="SOD_Cu/Zn_BS"/>
</dbReference>
<evidence type="ECO:0000256" key="11">
    <source>
        <dbReference type="ARBA" id="ARBA00022553"/>
    </source>
</evidence>
<dbReference type="EC" id="2.7.11.13" evidence="8"/>
<evidence type="ECO:0000256" key="7">
    <source>
        <dbReference type="ARBA" id="ARBA00009622"/>
    </source>
</evidence>
<evidence type="ECO:0000256" key="26">
    <source>
        <dbReference type="ARBA" id="ARBA00023157"/>
    </source>
</evidence>
<evidence type="ECO:0000256" key="10">
    <source>
        <dbReference type="ARBA" id="ARBA00022527"/>
    </source>
</evidence>
<evidence type="ECO:0000256" key="19">
    <source>
        <dbReference type="ARBA" id="ARBA00022803"/>
    </source>
</evidence>
<dbReference type="InterPro" id="IPR006121">
    <property type="entry name" value="HMA_dom"/>
</dbReference>
<dbReference type="FunFam" id="2.30.29.30:FF:000562">
    <property type="entry name" value="Protein kinase D4"/>
    <property type="match status" value="1"/>
</dbReference>
<keyword evidence="18" id="KW-0418">Kinase</keyword>
<dbReference type="PROSITE" id="PS00479">
    <property type="entry name" value="ZF_DAG_PE_1"/>
    <property type="match status" value="1"/>
</dbReference>
<dbReference type="InterPro" id="IPR017441">
    <property type="entry name" value="Protein_kinase_ATP_BS"/>
</dbReference>
<dbReference type="InterPro" id="IPR020454">
    <property type="entry name" value="DAG/PE-bd"/>
</dbReference>
<evidence type="ECO:0000256" key="9">
    <source>
        <dbReference type="ARBA" id="ARBA00022490"/>
    </source>
</evidence>
<dbReference type="GO" id="GO:0008270">
    <property type="term" value="F:zinc ion binding"/>
    <property type="evidence" value="ECO:0007669"/>
    <property type="project" value="UniProtKB-KW"/>
</dbReference>
<comment type="subcellular location">
    <subcellularLocation>
        <location evidence="4">Cytoplasm</location>
        <location evidence="4">Cytoskeleton</location>
    </subcellularLocation>
    <subcellularLocation>
        <location evidence="5">Membrane</location>
    </subcellularLocation>
</comment>
<dbReference type="InterPro" id="IPR011009">
    <property type="entry name" value="Kinase-like_dom_sf"/>
</dbReference>
<feature type="compositionally biased region" description="Basic and acidic residues" evidence="33">
    <location>
        <begin position="168"/>
        <end position="179"/>
    </location>
</feature>
<evidence type="ECO:0000256" key="2">
    <source>
        <dbReference type="ARBA" id="ARBA00001947"/>
    </source>
</evidence>
<dbReference type="Proteomes" id="UP000290572">
    <property type="component" value="Unassembled WGS sequence"/>
</dbReference>
<dbReference type="InterPro" id="IPR001849">
    <property type="entry name" value="PH_domain"/>
</dbReference>
<feature type="binding site" evidence="31">
    <location>
        <position position="1148"/>
    </location>
    <ligand>
        <name>ATP</name>
        <dbReference type="ChEBI" id="CHEBI:30616"/>
    </ligand>
</feature>
<dbReference type="GO" id="GO:0007200">
    <property type="term" value="P:phospholipase C-activating G protein-coupled receptor signaling pathway"/>
    <property type="evidence" value="ECO:0007669"/>
    <property type="project" value="TreeGrafter"/>
</dbReference>
<keyword evidence="21 31" id="KW-0067">ATP-binding</keyword>
<dbReference type="PROSITE" id="PS50005">
    <property type="entry name" value="TPR"/>
    <property type="match status" value="2"/>
</dbReference>
<comment type="catalytic activity">
    <reaction evidence="29">
        <text>L-threonyl-[protein] + ATP = O-phospho-L-threonyl-[protein] + ADP + H(+)</text>
        <dbReference type="Rhea" id="RHEA:46608"/>
        <dbReference type="Rhea" id="RHEA-COMP:11060"/>
        <dbReference type="Rhea" id="RHEA-COMP:11605"/>
        <dbReference type="ChEBI" id="CHEBI:15378"/>
        <dbReference type="ChEBI" id="CHEBI:30013"/>
        <dbReference type="ChEBI" id="CHEBI:30616"/>
        <dbReference type="ChEBI" id="CHEBI:61977"/>
        <dbReference type="ChEBI" id="CHEBI:456216"/>
        <dbReference type="EC" id="2.7.11.13"/>
    </reaction>
</comment>
<dbReference type="SUPFAM" id="SSF50729">
    <property type="entry name" value="PH domain-like"/>
    <property type="match status" value="1"/>
</dbReference>
<dbReference type="InterPro" id="IPR008271">
    <property type="entry name" value="Ser/Thr_kinase_AS"/>
</dbReference>
<dbReference type="CDD" id="cd14082">
    <property type="entry name" value="STKc_PKD"/>
    <property type="match status" value="1"/>
</dbReference>
<dbReference type="SUPFAM" id="SSF48452">
    <property type="entry name" value="TPR-like"/>
    <property type="match status" value="1"/>
</dbReference>
<dbReference type="SUPFAM" id="SSF55008">
    <property type="entry name" value="HMA, heavy metal-associated domain"/>
    <property type="match status" value="1"/>
</dbReference>
<dbReference type="PANTHER" id="PTHR22968:SF25">
    <property type="entry name" value="PROTEIN KINASE C"/>
    <property type="match status" value="1"/>
</dbReference>
<dbReference type="Gene3D" id="2.30.29.30">
    <property type="entry name" value="Pleckstrin-homology domain (PH domain)/Phosphotyrosine-binding domain (PTB)"/>
    <property type="match status" value="1"/>
</dbReference>
<dbReference type="PROSITE" id="PS01160">
    <property type="entry name" value="KINESIN_LIGHT"/>
    <property type="match status" value="1"/>
</dbReference>
<dbReference type="STRING" id="84645.A0A498MI54"/>
<dbReference type="GO" id="GO:0016020">
    <property type="term" value="C:membrane"/>
    <property type="evidence" value="ECO:0007669"/>
    <property type="project" value="UniProtKB-SubCell"/>
</dbReference>
<evidence type="ECO:0000256" key="14">
    <source>
        <dbReference type="ARBA" id="ARBA00022723"/>
    </source>
</evidence>
<comment type="similarity">
    <text evidence="7">Belongs to the kinesin light chain family.</text>
</comment>
<feature type="region of interest" description="Disordered" evidence="33">
    <location>
        <begin position="799"/>
        <end position="831"/>
    </location>
</feature>
<dbReference type="FunFam" id="3.30.60.20:FF:000021">
    <property type="entry name" value="Serine/threonine-protein kinase"/>
    <property type="match status" value="1"/>
</dbReference>
<feature type="domain" description="HMA" evidence="36">
    <location>
        <begin position="1364"/>
        <end position="1427"/>
    </location>
</feature>
<dbReference type="SMART" id="SM00220">
    <property type="entry name" value="S_TKc"/>
    <property type="match status" value="1"/>
</dbReference>
<dbReference type="CDD" id="cd00371">
    <property type="entry name" value="HMA"/>
    <property type="match status" value="1"/>
</dbReference>
<keyword evidence="19 30" id="KW-0802">TPR repeat</keyword>
<evidence type="ECO:0000256" key="32">
    <source>
        <dbReference type="SAM" id="Coils"/>
    </source>
</evidence>
<evidence type="ECO:0000313" key="37">
    <source>
        <dbReference type="EMBL" id="RXN19034.1"/>
    </source>
</evidence>
<dbReference type="PROSITE" id="PS00332">
    <property type="entry name" value="SOD_CU_ZN_2"/>
    <property type="match status" value="1"/>
</dbReference>
<keyword evidence="13" id="KW-0493">Microtubule</keyword>
<dbReference type="Pfam" id="PF13374">
    <property type="entry name" value="TPR_10"/>
    <property type="match status" value="1"/>
</dbReference>
<dbReference type="Gene3D" id="3.30.60.20">
    <property type="match status" value="2"/>
</dbReference>
<dbReference type="PRINTS" id="PR00008">
    <property type="entry name" value="DAGPEDOMAIN"/>
</dbReference>
<dbReference type="InterPro" id="IPR001424">
    <property type="entry name" value="SOD_Cu_Zn_dom"/>
</dbReference>
<evidence type="ECO:0000256" key="16">
    <source>
        <dbReference type="ARBA" id="ARBA00022741"/>
    </source>
</evidence>
<protein>
    <recommendedName>
        <fullName evidence="8">protein kinase C</fullName>
        <ecNumber evidence="8">2.7.11.13</ecNumber>
    </recommendedName>
</protein>
<dbReference type="Pfam" id="PF25525">
    <property type="entry name" value="Ubiquitin_PRKD1_N"/>
    <property type="match status" value="1"/>
</dbReference>
<evidence type="ECO:0000259" key="35">
    <source>
        <dbReference type="PROSITE" id="PS50081"/>
    </source>
</evidence>
<evidence type="ECO:0000313" key="38">
    <source>
        <dbReference type="Proteomes" id="UP000290572"/>
    </source>
</evidence>
<feature type="repeat" description="TPR" evidence="30">
    <location>
        <begin position="325"/>
        <end position="358"/>
    </location>
</feature>
<dbReference type="FunFam" id="1.25.40.10:FF:000003">
    <property type="entry name" value="kinesin light chain isoform X1"/>
    <property type="match status" value="1"/>
</dbReference>
<feature type="domain" description="Protein kinase" evidence="34">
    <location>
        <begin position="1109"/>
        <end position="1365"/>
    </location>
</feature>
<accession>A0A498MI54</accession>
<keyword evidence="25" id="KW-0472">Membrane</keyword>
<dbReference type="Gene3D" id="1.10.510.10">
    <property type="entry name" value="Transferase(Phosphotransferase) domain 1"/>
    <property type="match status" value="1"/>
</dbReference>
<dbReference type="Pfam" id="PF00080">
    <property type="entry name" value="Sod_Cu"/>
    <property type="match status" value="1"/>
</dbReference>
<evidence type="ECO:0000256" key="29">
    <source>
        <dbReference type="ARBA" id="ARBA00047272"/>
    </source>
</evidence>
<evidence type="ECO:0000256" key="12">
    <source>
        <dbReference type="ARBA" id="ARBA00022679"/>
    </source>
</evidence>
<evidence type="ECO:0000256" key="6">
    <source>
        <dbReference type="ARBA" id="ARBA00008582"/>
    </source>
</evidence>
<dbReference type="SMART" id="SM00233">
    <property type="entry name" value="PH"/>
    <property type="match status" value="1"/>
</dbReference>
<dbReference type="CDD" id="cd00305">
    <property type="entry name" value="Cu-Zn_Superoxide_Dismutase"/>
    <property type="match status" value="1"/>
</dbReference>
<evidence type="ECO:0000256" key="28">
    <source>
        <dbReference type="ARBA" id="ARBA00023212"/>
    </source>
</evidence>
<keyword evidence="11" id="KW-0597">Phosphoprotein</keyword>
<dbReference type="CDD" id="cd20795">
    <property type="entry name" value="C1_PKD_rpt1"/>
    <property type="match status" value="1"/>
</dbReference>
<keyword evidence="38" id="KW-1185">Reference proteome</keyword>
<feature type="repeat" description="TPR" evidence="30">
    <location>
        <begin position="241"/>
        <end position="274"/>
    </location>
</feature>
<feature type="region of interest" description="Disordered" evidence="33">
    <location>
        <begin position="558"/>
        <end position="607"/>
    </location>
</feature>
<evidence type="ECO:0000256" key="4">
    <source>
        <dbReference type="ARBA" id="ARBA00004245"/>
    </source>
</evidence>
<sequence>MSGSEHPKTVCGLFSEWRVPRVMSAMVYPREEALERLSQDEIVLNTKAVMQGLETLRGEHAQLLNSILDCAQPPVAQEKSSLLRKSLEDIELGLGEAQVIIALSGHLSAVESEKQKLRAQVRRLCQENQWLRDELASTQHKLQKSEQSVAQLEEEKKHLEFMNQIRKLDDDTSPSEEKAAQPSGEVAAQQGGYEIPARLRTLHNLVIQYASQGRYEVAVPLCKQALEDLEKTSGHDHPDVATMLNILALVYRDQNKYKEAAHLLNDALAIREKTLGKDHPAVAATLNNLAVLYGKRGKHKEAEPLCKRALEIREKVLGKFHPDVAKQLNNLALLCQNQGKYEEVEYYYRRALEIYENKLGADDPNVAKTKNNLATCYLKQGKFKDAETLYKEILTRAHEKEFGSVNNDNKPIWMHAEEREESKGKRKDSGPYSEYGSWYKACKVDSPTVNTTLKSLGALYRRQGKLEAAETLEECATKNRKQGIDAINQSKVVELLKDGGCAGGDRRQTRDGVNGPGGPRGDCDGDEAEWSGDGNGALRRSGSFGKIREALRRSSEMLVKKLQGSCPQEPRNPGMKRASSLNFLNKSAEETSQESNSGLSESRGLSASNVDLTRRSSLISSFSQLSMRPESSAQGPMRVHFQIGLLKEDVRIPEGRLSLHQAKHLAAEIIERKAPECSVVGLEEKLLLFRHEPNTEQILQKLTEKHDIRDGDLLEVVLAGTASVTETKYRPHSLVVHSYRTPTFCHYCGEMLWGLVRQGLKCDGCGLDFHKRCAFKLPNDCSRVYRRCGPSLSLFPPGRPRTPSLSNHTGGSLEEISLSKPSRSRPPSWADVPVSVGLSEGKEAQPRVPHTFHIHTYTKPTVCQYCFRLLKGLFRQGMQCSEPDENMTVVTLNELYEELRYKDPPVTDMPLQTPVAKCTVFSEPDENMTVVTLNELYEELRYKDPPVTDMPLQTPVASNIPLMRVVQSVKHSKRRNSGVLKKGWLVHHTNTDTMRKRHYWVLDGKSITLYPNEISIKYFKEISLSEVLQVRGPAQLTVPVLQGNSAHSFELVTGSLVYCVFADQDGPSWESALSQALRPVQGTVCHMTNNTGDGKSSEEIQDISEIYQIFSDEVLGSGQFGVVYGGTHRHTGRPVAIKVIDKTRFPVKQEEQTKNEVSILQRLSHPGIIHLEGMFKTMEHTFVVMEKLHSDMLEVILSHENGRLTERTTRFLVTQVLEALRYLHMRDIAHCDLKPENVLLTSPEPFPQVKLCDFGFARIIGQKSFRRTLVGTPAYLAPEVICSKGYNRSLDMWAVGVILYVSLSGTFPFNEDEDINQQITNASFMYPRQPWSLISLEAVNLINNLLQVVVRRRFTVGKAMGHPWFQLEFAVQMSCDSCVNSVKGILEKEPGVQSVHVDLAKEQVLVETALTSLQVQSLIESTGRRAVLKGIGSSETDLGAAVAMVSGAGLVQGVVRFLQLSQERCLIDGTIDGLTPGAHGLHVHELGDLTQDCMSCGDHFNPFRKHHGAPQDSERHVGDLGNITAGPDGRASFRLEDSQIKVWDVIGRSLVVDSGEDDLGRGNHPLSKITGNSGERLACGIIARSAGLFQNPKQICACDGVTLWEERDRPIAGKGRRVTDAPTANL</sequence>